<organism evidence="1 2">
    <name type="scientific">Fuscovulum ytuae</name>
    <dbReference type="NCBI Taxonomy" id="3042299"/>
    <lineage>
        <taxon>Bacteria</taxon>
        <taxon>Pseudomonadati</taxon>
        <taxon>Pseudomonadota</taxon>
        <taxon>Alphaproteobacteria</taxon>
        <taxon>Rhodobacterales</taxon>
        <taxon>Paracoccaceae</taxon>
        <taxon>Fuscovulum</taxon>
    </lineage>
</organism>
<accession>A0ABY8Q2E7</accession>
<name>A0ABY8Q2E7_9RHOB</name>
<protein>
    <submittedName>
        <fullName evidence="1">Uncharacterized protein</fullName>
    </submittedName>
</protein>
<reference evidence="1 2" key="1">
    <citation type="submission" date="2023-04" db="EMBL/GenBank/DDBJ databases">
        <title>YMD61, complete Genome.</title>
        <authorList>
            <person name="Zhang J."/>
        </authorList>
    </citation>
    <scope>NUCLEOTIDE SEQUENCE [LARGE SCALE GENOMIC DNA]</scope>
    <source>
        <strain evidence="1 2">YMD61</strain>
    </source>
</reference>
<proteinExistence type="predicted"/>
<evidence type="ECO:0000313" key="1">
    <source>
        <dbReference type="EMBL" id="WGV14971.1"/>
    </source>
</evidence>
<dbReference type="RefSeq" id="WP_281464102.1">
    <property type="nucleotide sequence ID" value="NZ_CP124535.1"/>
</dbReference>
<sequence>MITINPRDKGYLDDGADTIEFMPLGHLVCRGHGTAPHPLKLEWRVAKRVRRSADRQKRAHKAPSDRMIGFRAASALCRQNESNPARSLRCVLGSHDVFMRPNRYPHARPTRHSVAHIPFNVSGPTLCCVRSCNS</sequence>
<evidence type="ECO:0000313" key="2">
    <source>
        <dbReference type="Proteomes" id="UP001230978"/>
    </source>
</evidence>
<gene>
    <name evidence="1" type="ORF">QF092_11810</name>
</gene>
<keyword evidence="2" id="KW-1185">Reference proteome</keyword>
<dbReference type="EMBL" id="CP124535">
    <property type="protein sequence ID" value="WGV14971.1"/>
    <property type="molecule type" value="Genomic_DNA"/>
</dbReference>
<dbReference type="Proteomes" id="UP001230978">
    <property type="component" value="Chromosome"/>
</dbReference>